<evidence type="ECO:0008006" key="3">
    <source>
        <dbReference type="Google" id="ProtNLM"/>
    </source>
</evidence>
<evidence type="ECO:0000313" key="1">
    <source>
        <dbReference type="EMBL" id="MDG0847255.1"/>
    </source>
</evidence>
<name>A0A9X4QZX4_9STAP</name>
<protein>
    <recommendedName>
        <fullName evidence="3">Phage protein</fullName>
    </recommendedName>
</protein>
<reference evidence="1" key="1">
    <citation type="submission" date="2022-05" db="EMBL/GenBank/DDBJ databases">
        <title>Comparative genomics of Staphylococcus equorum isolates.</title>
        <authorList>
            <person name="Luelf R.H."/>
        </authorList>
    </citation>
    <scope>NUCLEOTIDE SEQUENCE</scope>
    <source>
        <strain evidence="1">TMW 2.2497</strain>
    </source>
</reference>
<evidence type="ECO:0000313" key="2">
    <source>
        <dbReference type="Proteomes" id="UP001152422"/>
    </source>
</evidence>
<dbReference type="RefSeq" id="WP_277583622.1">
    <property type="nucleotide sequence ID" value="NZ_JAMBPY010000015.1"/>
</dbReference>
<gene>
    <name evidence="1" type="ORF">M4L89_13575</name>
</gene>
<dbReference type="AlphaFoldDB" id="A0A9X4QZX4"/>
<sequence length="131" mass="15453">MKIKRKVEMNLPQLIEWAMENEIKNKDFESNDFESNDGFSVDTVTVEFDYLGRFGSSYNISKAKKFTVEVEEELTEDTFFKHLIKVTEDGEHYSTDFFKVRDLIHLGTEEVHAYIDGEYKLIWTHEKGLVE</sequence>
<keyword evidence="2" id="KW-1185">Reference proteome</keyword>
<accession>A0A9X4QZX4</accession>
<organism evidence="1 2">
    <name type="scientific">Staphylococcus equorum</name>
    <dbReference type="NCBI Taxonomy" id="246432"/>
    <lineage>
        <taxon>Bacteria</taxon>
        <taxon>Bacillati</taxon>
        <taxon>Bacillota</taxon>
        <taxon>Bacilli</taxon>
        <taxon>Bacillales</taxon>
        <taxon>Staphylococcaceae</taxon>
        <taxon>Staphylococcus</taxon>
    </lineage>
</organism>
<proteinExistence type="predicted"/>
<dbReference type="Proteomes" id="UP001152422">
    <property type="component" value="Unassembled WGS sequence"/>
</dbReference>
<dbReference type="EMBL" id="JAMBQA010000012">
    <property type="protein sequence ID" value="MDG0847255.1"/>
    <property type="molecule type" value="Genomic_DNA"/>
</dbReference>
<comment type="caution">
    <text evidence="1">The sequence shown here is derived from an EMBL/GenBank/DDBJ whole genome shotgun (WGS) entry which is preliminary data.</text>
</comment>